<dbReference type="InterPro" id="IPR000462">
    <property type="entry name" value="CDP-OH_P_trans"/>
</dbReference>
<gene>
    <name evidence="13" type="primary">pgsA1</name>
    <name evidence="13" type="ORF">ETAA1_01380</name>
</gene>
<feature type="transmembrane region" description="Helical" evidence="12">
    <location>
        <begin position="193"/>
        <end position="210"/>
    </location>
</feature>
<evidence type="ECO:0000256" key="1">
    <source>
        <dbReference type="ARBA" id="ARBA00004141"/>
    </source>
</evidence>
<dbReference type="EC" id="2.7.8.11" evidence="13"/>
<comment type="subcellular location">
    <subcellularLocation>
        <location evidence="1">Membrane</location>
        <topology evidence="1">Multi-pass membrane protein</topology>
    </subcellularLocation>
</comment>
<evidence type="ECO:0000256" key="3">
    <source>
        <dbReference type="ARBA" id="ARBA00022516"/>
    </source>
</evidence>
<accession>A0A517XL74</accession>
<dbReference type="OrthoDB" id="9777147at2"/>
<evidence type="ECO:0000313" key="13">
    <source>
        <dbReference type="EMBL" id="QDU18255.1"/>
    </source>
</evidence>
<evidence type="ECO:0000256" key="7">
    <source>
        <dbReference type="ARBA" id="ARBA00023098"/>
    </source>
</evidence>
<dbReference type="PANTHER" id="PTHR14269:SF61">
    <property type="entry name" value="CDP-DIACYLGLYCEROL--SERINE O-PHOSPHATIDYLTRANSFERASE"/>
    <property type="match status" value="1"/>
</dbReference>
<keyword evidence="4 11" id="KW-0808">Transferase</keyword>
<keyword evidence="6 12" id="KW-1133">Transmembrane helix</keyword>
<proteinExistence type="inferred from homology"/>
<dbReference type="InterPro" id="IPR043130">
    <property type="entry name" value="CDP-OH_PTrfase_TM_dom"/>
</dbReference>
<dbReference type="EMBL" id="CP036273">
    <property type="protein sequence ID" value="QDU18255.1"/>
    <property type="molecule type" value="Genomic_DNA"/>
</dbReference>
<evidence type="ECO:0000256" key="8">
    <source>
        <dbReference type="ARBA" id="ARBA00023136"/>
    </source>
</evidence>
<evidence type="ECO:0000256" key="2">
    <source>
        <dbReference type="ARBA" id="ARBA00010441"/>
    </source>
</evidence>
<dbReference type="InterPro" id="IPR050324">
    <property type="entry name" value="CDP-alcohol_PTase-I"/>
</dbReference>
<dbReference type="Proteomes" id="UP000319576">
    <property type="component" value="Chromosome"/>
</dbReference>
<feature type="transmembrane region" description="Helical" evidence="12">
    <location>
        <begin position="47"/>
        <end position="65"/>
    </location>
</feature>
<dbReference type="RefSeq" id="WP_145233401.1">
    <property type="nucleotide sequence ID" value="NZ_CP036273.1"/>
</dbReference>
<keyword evidence="5 12" id="KW-0812">Transmembrane</keyword>
<dbReference type="Gene3D" id="1.20.120.1760">
    <property type="match status" value="1"/>
</dbReference>
<feature type="transmembrane region" description="Helical" evidence="12">
    <location>
        <begin position="231"/>
        <end position="259"/>
    </location>
</feature>
<dbReference type="KEGG" id="uli:ETAA1_01380"/>
<evidence type="ECO:0000256" key="4">
    <source>
        <dbReference type="ARBA" id="ARBA00022679"/>
    </source>
</evidence>
<evidence type="ECO:0000256" key="6">
    <source>
        <dbReference type="ARBA" id="ARBA00022989"/>
    </source>
</evidence>
<dbReference type="GO" id="GO:0008654">
    <property type="term" value="P:phospholipid biosynthetic process"/>
    <property type="evidence" value="ECO:0007669"/>
    <property type="project" value="UniProtKB-KW"/>
</dbReference>
<evidence type="ECO:0000256" key="10">
    <source>
        <dbReference type="ARBA" id="ARBA00023264"/>
    </source>
</evidence>
<keyword evidence="3" id="KW-0444">Lipid biosynthesis</keyword>
<dbReference type="AlphaFoldDB" id="A0A517XL74"/>
<keyword evidence="10" id="KW-1208">Phospholipid metabolism</keyword>
<evidence type="ECO:0000256" key="9">
    <source>
        <dbReference type="ARBA" id="ARBA00023209"/>
    </source>
</evidence>
<reference evidence="13 14" key="1">
    <citation type="submission" date="2019-02" db="EMBL/GenBank/DDBJ databases">
        <title>Deep-cultivation of Planctomycetes and their phenomic and genomic characterization uncovers novel biology.</title>
        <authorList>
            <person name="Wiegand S."/>
            <person name="Jogler M."/>
            <person name="Boedeker C."/>
            <person name="Pinto D."/>
            <person name="Vollmers J."/>
            <person name="Rivas-Marin E."/>
            <person name="Kohn T."/>
            <person name="Peeters S.H."/>
            <person name="Heuer A."/>
            <person name="Rast P."/>
            <person name="Oberbeckmann S."/>
            <person name="Bunk B."/>
            <person name="Jeske O."/>
            <person name="Meyerdierks A."/>
            <person name="Storesund J.E."/>
            <person name="Kallscheuer N."/>
            <person name="Luecker S."/>
            <person name="Lage O.M."/>
            <person name="Pohl T."/>
            <person name="Merkel B.J."/>
            <person name="Hornburger P."/>
            <person name="Mueller R.-W."/>
            <person name="Bruemmer F."/>
            <person name="Labrenz M."/>
            <person name="Spormann A.M."/>
            <person name="Op den Camp H."/>
            <person name="Overmann J."/>
            <person name="Amann R."/>
            <person name="Jetten M.S.M."/>
            <person name="Mascher T."/>
            <person name="Medema M.H."/>
            <person name="Devos D.P."/>
            <person name="Kaster A.-K."/>
            <person name="Ovreas L."/>
            <person name="Rohde M."/>
            <person name="Galperin M.Y."/>
            <person name="Jogler C."/>
        </authorList>
    </citation>
    <scope>NUCLEOTIDE SEQUENCE [LARGE SCALE GENOMIC DNA]</scope>
    <source>
        <strain evidence="13 14">ETA_A1</strain>
    </source>
</reference>
<evidence type="ECO:0000313" key="14">
    <source>
        <dbReference type="Proteomes" id="UP000319576"/>
    </source>
</evidence>
<keyword evidence="14" id="KW-1185">Reference proteome</keyword>
<organism evidence="13 14">
    <name type="scientific">Urbifossiella limnaea</name>
    <dbReference type="NCBI Taxonomy" id="2528023"/>
    <lineage>
        <taxon>Bacteria</taxon>
        <taxon>Pseudomonadati</taxon>
        <taxon>Planctomycetota</taxon>
        <taxon>Planctomycetia</taxon>
        <taxon>Gemmatales</taxon>
        <taxon>Gemmataceae</taxon>
        <taxon>Urbifossiella</taxon>
    </lineage>
</organism>
<keyword evidence="7" id="KW-0443">Lipid metabolism</keyword>
<dbReference type="Pfam" id="PF01066">
    <property type="entry name" value="CDP-OH_P_transf"/>
    <property type="match status" value="1"/>
</dbReference>
<keyword evidence="9" id="KW-0594">Phospholipid biosynthesis</keyword>
<name>A0A517XL74_9BACT</name>
<protein>
    <submittedName>
        <fullName evidence="13">CDP-diacylglycerol--inositol 3-phosphatidyltransferase</fullName>
        <ecNumber evidence="13">2.7.8.11</ecNumber>
    </submittedName>
</protein>
<keyword evidence="8 12" id="KW-0472">Membrane</keyword>
<dbReference type="GO" id="GO:0003881">
    <property type="term" value="F:CDP-diacylglycerol-inositol 3-phosphatidyltransferase activity"/>
    <property type="evidence" value="ECO:0007669"/>
    <property type="project" value="UniProtKB-EC"/>
</dbReference>
<sequence length="295" mass="31145">MKLKLRGRRPRPKAFAVLPTLLTLANAVCGFGAIAFASGWAGYEPATALFAAGCLIFLGMLFDGLDGAAARWAGQTSKFGAELDSLCDAITFGAAPAFLMLELAKFEQVGIPPRLLFVAAALYVVGAVLRLARFNVEPPPPPELAAEEKAKGFTGLPSPAAASVVASFPIALFGPQLVSDVEPSGAAAQMDLWAARLLPLVTFGVALLMVSRVRYAHLFKQLLRRGRNRKLLLVVVFALAVVMAVPRVAVPILVCWYAFAPPAVAGWNRYLRGQPPAPATFPRPATPPTGTGDGP</sequence>
<evidence type="ECO:0000256" key="5">
    <source>
        <dbReference type="ARBA" id="ARBA00022692"/>
    </source>
</evidence>
<evidence type="ECO:0000256" key="12">
    <source>
        <dbReference type="SAM" id="Phobius"/>
    </source>
</evidence>
<feature type="transmembrane region" description="Helical" evidence="12">
    <location>
        <begin position="115"/>
        <end position="132"/>
    </location>
</feature>
<evidence type="ECO:0000256" key="11">
    <source>
        <dbReference type="RuleBase" id="RU003750"/>
    </source>
</evidence>
<dbReference type="InterPro" id="IPR048254">
    <property type="entry name" value="CDP_ALCOHOL_P_TRANSF_CS"/>
</dbReference>
<dbReference type="GO" id="GO:0016020">
    <property type="term" value="C:membrane"/>
    <property type="evidence" value="ECO:0007669"/>
    <property type="project" value="UniProtKB-SubCell"/>
</dbReference>
<dbReference type="PANTHER" id="PTHR14269">
    <property type="entry name" value="CDP-DIACYLGLYCEROL--GLYCEROL-3-PHOSPHATE 3-PHOSPHATIDYLTRANSFERASE-RELATED"/>
    <property type="match status" value="1"/>
</dbReference>
<comment type="similarity">
    <text evidence="2 11">Belongs to the CDP-alcohol phosphatidyltransferase class-I family.</text>
</comment>
<dbReference type="PROSITE" id="PS00379">
    <property type="entry name" value="CDP_ALCOHOL_P_TRANSF"/>
    <property type="match status" value="1"/>
</dbReference>